<dbReference type="InterPro" id="IPR042231">
    <property type="entry name" value="Cho/carn_acyl_trans_2"/>
</dbReference>
<dbReference type="SUPFAM" id="SSF52777">
    <property type="entry name" value="CoA-dependent acyltransferases"/>
    <property type="match status" value="2"/>
</dbReference>
<name>A0A5C3N876_9AGAM</name>
<dbReference type="OrthoDB" id="240216at2759"/>
<accession>A0A5C3N876</accession>
<proteinExistence type="inferred from homology"/>
<evidence type="ECO:0000259" key="5">
    <source>
        <dbReference type="Pfam" id="PF00755"/>
    </source>
</evidence>
<dbReference type="PANTHER" id="PTHR22589">
    <property type="entry name" value="CARNITINE O-ACYLTRANSFERASE"/>
    <property type="match status" value="1"/>
</dbReference>
<dbReference type="PANTHER" id="PTHR22589:SF107">
    <property type="entry name" value="CHOLINE_CARNITINE ACYLTRANSFERASE DOMAIN-CONTAINING PROTEIN"/>
    <property type="match status" value="1"/>
</dbReference>
<dbReference type="InterPro" id="IPR023213">
    <property type="entry name" value="CAT-like_dom_sf"/>
</dbReference>
<dbReference type="InterPro" id="IPR000542">
    <property type="entry name" value="Carn_acyl_trans"/>
</dbReference>
<keyword evidence="2 6" id="KW-0808">Transferase</keyword>
<evidence type="ECO:0000313" key="7">
    <source>
        <dbReference type="Proteomes" id="UP000305948"/>
    </source>
</evidence>
<feature type="domain" description="Choline/carnitine acyltransferase" evidence="5">
    <location>
        <begin position="25"/>
        <end position="642"/>
    </location>
</feature>
<evidence type="ECO:0000313" key="6">
    <source>
        <dbReference type="EMBL" id="TFK50011.1"/>
    </source>
</evidence>
<protein>
    <submittedName>
        <fullName evidence="6">Carnitine acetyltransferase</fullName>
    </submittedName>
</protein>
<sequence>MSAVADGKVAAGVDSRPSTIKMQRLPIPDLNYTLERWLKSVEPFLLEGACGSRGDVERGLQRRRDSLRDSIGPLHVLQERLIDLDRNSPYNWLDDNIWTKHAYLQWRQPILINSNWWLALFHDNTVPEHVLQGMSSEVHAGITPWQVRRASWLVHRLVDFKHRLDRQEIYAETTRAGTWYQHAFSKVFNMCRIPRSGYDVLPDPPAESSFARRQILVMLHDWFYSVEVVAENGSPIPVKEIEHRLRDIVRDAEGRIMNEEAAVPVGILTTDDRDEWAQKLQRLLSLSPHNQELYTIIKESLFALSLDGYTYGLTNNITGKYSSGSEIERDAHLHNIRSGVNGRNRFFDKGLTIIVENNTRCGATGEHAPVDALVPSIACEYAIIEGIDSKVFDNADPKVEFLRATEKAGGWRRLDWVTDESMEMACVLAEKNARAMIADSDNSVLWFTDYGADFVKNTLKLSPDAYIQMALQLAWYRTRHCFTAVYETALTRLFLHGRTETIRSFTSESREFVLAMGDASKTDVERCRLLSQAVQFHVRLTREAATGKGIDRHLLGLEYVRRPSDADHPLFRDPLYKLSTEWKLSTSGLSAGHLFRGTGFGTPYPDGYGINYLAAPDIIKFGIESKHSCPQTSTADFKAALADALMHMKTMILRALESSAARL</sequence>
<dbReference type="STRING" id="5364.A0A5C3N876"/>
<gene>
    <name evidence="6" type="ORF">OE88DRAFT_1632413</name>
</gene>
<dbReference type="Proteomes" id="UP000305948">
    <property type="component" value="Unassembled WGS sequence"/>
</dbReference>
<dbReference type="GO" id="GO:0016746">
    <property type="term" value="F:acyltransferase activity"/>
    <property type="evidence" value="ECO:0007669"/>
    <property type="project" value="UniProtKB-KW"/>
</dbReference>
<dbReference type="EMBL" id="ML213514">
    <property type="protein sequence ID" value="TFK50011.1"/>
    <property type="molecule type" value="Genomic_DNA"/>
</dbReference>
<evidence type="ECO:0000256" key="1">
    <source>
        <dbReference type="ARBA" id="ARBA00005232"/>
    </source>
</evidence>
<comment type="similarity">
    <text evidence="1">Belongs to the carnitine/choline acetyltransferase family.</text>
</comment>
<dbReference type="InterPro" id="IPR039551">
    <property type="entry name" value="Cho/carn_acyl_trans"/>
</dbReference>
<dbReference type="Pfam" id="PF00755">
    <property type="entry name" value="Carn_acyltransf"/>
    <property type="match status" value="1"/>
</dbReference>
<keyword evidence="3" id="KW-0012">Acyltransferase</keyword>
<reference evidence="6 7" key="1">
    <citation type="journal article" date="2019" name="Nat. Ecol. Evol.">
        <title>Megaphylogeny resolves global patterns of mushroom evolution.</title>
        <authorList>
            <person name="Varga T."/>
            <person name="Krizsan K."/>
            <person name="Foldi C."/>
            <person name="Dima B."/>
            <person name="Sanchez-Garcia M."/>
            <person name="Sanchez-Ramirez S."/>
            <person name="Szollosi G.J."/>
            <person name="Szarkandi J.G."/>
            <person name="Papp V."/>
            <person name="Albert L."/>
            <person name="Andreopoulos W."/>
            <person name="Angelini C."/>
            <person name="Antonin V."/>
            <person name="Barry K.W."/>
            <person name="Bougher N.L."/>
            <person name="Buchanan P."/>
            <person name="Buyck B."/>
            <person name="Bense V."/>
            <person name="Catcheside P."/>
            <person name="Chovatia M."/>
            <person name="Cooper J."/>
            <person name="Damon W."/>
            <person name="Desjardin D."/>
            <person name="Finy P."/>
            <person name="Geml J."/>
            <person name="Haridas S."/>
            <person name="Hughes K."/>
            <person name="Justo A."/>
            <person name="Karasinski D."/>
            <person name="Kautmanova I."/>
            <person name="Kiss B."/>
            <person name="Kocsube S."/>
            <person name="Kotiranta H."/>
            <person name="LaButti K.M."/>
            <person name="Lechner B.E."/>
            <person name="Liimatainen K."/>
            <person name="Lipzen A."/>
            <person name="Lukacs Z."/>
            <person name="Mihaltcheva S."/>
            <person name="Morgado L.N."/>
            <person name="Niskanen T."/>
            <person name="Noordeloos M.E."/>
            <person name="Ohm R.A."/>
            <person name="Ortiz-Santana B."/>
            <person name="Ovrebo C."/>
            <person name="Racz N."/>
            <person name="Riley R."/>
            <person name="Savchenko A."/>
            <person name="Shiryaev A."/>
            <person name="Soop K."/>
            <person name="Spirin V."/>
            <person name="Szebenyi C."/>
            <person name="Tomsovsky M."/>
            <person name="Tulloss R.E."/>
            <person name="Uehling J."/>
            <person name="Grigoriev I.V."/>
            <person name="Vagvolgyi C."/>
            <person name="Papp T."/>
            <person name="Martin F.M."/>
            <person name="Miettinen O."/>
            <person name="Hibbett D.S."/>
            <person name="Nagy L.G."/>
        </authorList>
    </citation>
    <scope>NUCLEOTIDE SEQUENCE [LARGE SCALE GENOMIC DNA]</scope>
    <source>
        <strain evidence="6 7">OMC1185</strain>
    </source>
</reference>
<keyword evidence="7" id="KW-1185">Reference proteome</keyword>
<feature type="active site" description="Proton acceptor" evidence="4">
    <location>
        <position position="367"/>
    </location>
</feature>
<dbReference type="AlphaFoldDB" id="A0A5C3N876"/>
<dbReference type="Gene3D" id="3.30.559.70">
    <property type="entry name" value="Choline/Carnitine o-acyltransferase, domain 2"/>
    <property type="match status" value="1"/>
</dbReference>
<evidence type="ECO:0000256" key="3">
    <source>
        <dbReference type="ARBA" id="ARBA00023315"/>
    </source>
</evidence>
<organism evidence="6 7">
    <name type="scientific">Heliocybe sulcata</name>
    <dbReference type="NCBI Taxonomy" id="5364"/>
    <lineage>
        <taxon>Eukaryota</taxon>
        <taxon>Fungi</taxon>
        <taxon>Dikarya</taxon>
        <taxon>Basidiomycota</taxon>
        <taxon>Agaricomycotina</taxon>
        <taxon>Agaricomycetes</taxon>
        <taxon>Gloeophyllales</taxon>
        <taxon>Gloeophyllaceae</taxon>
        <taxon>Heliocybe</taxon>
    </lineage>
</organism>
<evidence type="ECO:0000256" key="2">
    <source>
        <dbReference type="ARBA" id="ARBA00022679"/>
    </source>
</evidence>
<evidence type="ECO:0000256" key="4">
    <source>
        <dbReference type="PIRSR" id="PIRSR600542-1"/>
    </source>
</evidence>
<dbReference type="Gene3D" id="3.30.559.10">
    <property type="entry name" value="Chloramphenicol acetyltransferase-like domain"/>
    <property type="match status" value="1"/>
</dbReference>